<protein>
    <recommendedName>
        <fullName evidence="5">Septum formation initiator</fullName>
    </recommendedName>
</protein>
<evidence type="ECO:0000256" key="1">
    <source>
        <dbReference type="SAM" id="MobiDB-lite"/>
    </source>
</evidence>
<accession>I0V6X5</accession>
<dbReference type="AlphaFoldDB" id="I0V6X5"/>
<dbReference type="STRING" id="882086.SacxiDRAFT_3685"/>
<name>I0V6X5_9PSEU</name>
<keyword evidence="2" id="KW-1133">Transmembrane helix</keyword>
<dbReference type="EMBL" id="JH636049">
    <property type="protein sequence ID" value="EID55878.1"/>
    <property type="molecule type" value="Genomic_DNA"/>
</dbReference>
<feature type="region of interest" description="Disordered" evidence="1">
    <location>
        <begin position="173"/>
        <end position="196"/>
    </location>
</feature>
<dbReference type="HOGENOM" id="CLU_103337_0_0_11"/>
<dbReference type="Proteomes" id="UP000004691">
    <property type="component" value="Unassembled WGS sequence"/>
</dbReference>
<evidence type="ECO:0000256" key="2">
    <source>
        <dbReference type="SAM" id="Phobius"/>
    </source>
</evidence>
<evidence type="ECO:0008006" key="5">
    <source>
        <dbReference type="Google" id="ProtNLM"/>
    </source>
</evidence>
<dbReference type="eggNOG" id="COG2919">
    <property type="taxonomic scope" value="Bacteria"/>
</dbReference>
<organism evidence="3 4">
    <name type="scientific">Saccharomonospora xinjiangensis XJ-54</name>
    <dbReference type="NCBI Taxonomy" id="882086"/>
    <lineage>
        <taxon>Bacteria</taxon>
        <taxon>Bacillati</taxon>
        <taxon>Actinomycetota</taxon>
        <taxon>Actinomycetes</taxon>
        <taxon>Pseudonocardiales</taxon>
        <taxon>Pseudonocardiaceae</taxon>
        <taxon>Saccharomonospora</taxon>
    </lineage>
</organism>
<keyword evidence="4" id="KW-1185">Reference proteome</keyword>
<sequence length="196" mass="20478">MTVPTRSRAASQPRSSAPTEAPSPSTGGPSRRGTAPNPNGGRSPAAQRAYARRAERTGTARGTRGKATAARLGLQNWPRSRATFVIVLMALMLCGVATSLWLSTQAIADSYRLDQLKERNAQLAERAEQLRREVGQLQSPSSLAERAEALGMVPGGNPARLVVKEDGSITVVGEPVEAAKPRTATGPGAEGTGEAP</sequence>
<reference evidence="3 4" key="1">
    <citation type="submission" date="2012-01" db="EMBL/GenBank/DDBJ databases">
        <title>Improved High-Quality Draft sequence of Saccharomonospora xinjiangensis XJ-54.</title>
        <authorList>
            <consortium name="US DOE Joint Genome Institute"/>
            <person name="Lucas S."/>
            <person name="Han J."/>
            <person name="Lapidus A."/>
            <person name="Cheng J.-F."/>
            <person name="Goodwin L."/>
            <person name="Pitluck S."/>
            <person name="Peters L."/>
            <person name="Mikhailova N."/>
            <person name="Teshima H."/>
            <person name="Detter J.C."/>
            <person name="Han C."/>
            <person name="Tapia R."/>
            <person name="Land M."/>
            <person name="Hauser L."/>
            <person name="Kyrpides N."/>
            <person name="Ivanova N."/>
            <person name="Pagani I."/>
            <person name="Brambilla E.-M."/>
            <person name="Klenk H.-P."/>
            <person name="Woyke T."/>
        </authorList>
    </citation>
    <scope>NUCLEOTIDE SEQUENCE [LARGE SCALE GENOMIC DNA]</scope>
    <source>
        <strain evidence="3 4">XJ-54</strain>
    </source>
</reference>
<feature type="region of interest" description="Disordered" evidence="1">
    <location>
        <begin position="1"/>
        <end position="67"/>
    </location>
</feature>
<evidence type="ECO:0000313" key="4">
    <source>
        <dbReference type="Proteomes" id="UP000004691"/>
    </source>
</evidence>
<gene>
    <name evidence="3" type="ORF">SacxiDRAFT_3685</name>
</gene>
<keyword evidence="2" id="KW-0812">Transmembrane</keyword>
<feature type="compositionally biased region" description="Low complexity" evidence="1">
    <location>
        <begin position="183"/>
        <end position="196"/>
    </location>
</feature>
<keyword evidence="2" id="KW-0472">Membrane</keyword>
<feature type="transmembrane region" description="Helical" evidence="2">
    <location>
        <begin position="82"/>
        <end position="102"/>
    </location>
</feature>
<feature type="compositionally biased region" description="Low complexity" evidence="1">
    <location>
        <begin position="1"/>
        <end position="26"/>
    </location>
</feature>
<dbReference type="OrthoDB" id="4555900at2"/>
<proteinExistence type="predicted"/>
<evidence type="ECO:0000313" key="3">
    <source>
        <dbReference type="EMBL" id="EID55878.1"/>
    </source>
</evidence>